<name>A0A3S2TVB7_9BACI</name>
<evidence type="ECO:0000256" key="4">
    <source>
        <dbReference type="ARBA" id="ARBA00047645"/>
    </source>
</evidence>
<evidence type="ECO:0000256" key="6">
    <source>
        <dbReference type="RuleBase" id="RU000553"/>
    </source>
</evidence>
<evidence type="ECO:0000313" key="10">
    <source>
        <dbReference type="Proteomes" id="UP000288024"/>
    </source>
</evidence>
<dbReference type="PRINTS" id="PR00112">
    <property type="entry name" value="ACYLPHPHTASE"/>
</dbReference>
<dbReference type="Gene3D" id="3.30.70.100">
    <property type="match status" value="1"/>
</dbReference>
<accession>A0A3S2TVB7</accession>
<dbReference type="InterPro" id="IPR001792">
    <property type="entry name" value="Acylphosphatase-like_dom"/>
</dbReference>
<dbReference type="PANTHER" id="PTHR47268:SF4">
    <property type="entry name" value="ACYLPHOSPHATASE"/>
    <property type="match status" value="1"/>
</dbReference>
<dbReference type="InterPro" id="IPR017968">
    <property type="entry name" value="Acylphosphatase_CS"/>
</dbReference>
<dbReference type="PROSITE" id="PS00150">
    <property type="entry name" value="ACYLPHOSPHATASE_1"/>
    <property type="match status" value="1"/>
</dbReference>
<comment type="similarity">
    <text evidence="1 7">Belongs to the acylphosphatase family.</text>
</comment>
<dbReference type="Proteomes" id="UP000288024">
    <property type="component" value="Unassembled WGS sequence"/>
</dbReference>
<keyword evidence="10" id="KW-1185">Reference proteome</keyword>
<dbReference type="GO" id="GO:0003998">
    <property type="term" value="F:acylphosphatase activity"/>
    <property type="evidence" value="ECO:0007669"/>
    <property type="project" value="UniProtKB-EC"/>
</dbReference>
<dbReference type="PROSITE" id="PS00151">
    <property type="entry name" value="ACYLPHOSPHATASE_2"/>
    <property type="match status" value="1"/>
</dbReference>
<evidence type="ECO:0000259" key="8">
    <source>
        <dbReference type="PROSITE" id="PS51160"/>
    </source>
</evidence>
<feature type="active site" evidence="5">
    <location>
        <position position="36"/>
    </location>
</feature>
<comment type="caution">
    <text evidence="9">The sequence shown here is derived from an EMBL/GenBank/DDBJ whole genome shotgun (WGS) entry which is preliminary data.</text>
</comment>
<reference evidence="9 10" key="1">
    <citation type="submission" date="2019-01" db="EMBL/GenBank/DDBJ databases">
        <title>Bacillus sp. M5HDSG1-1, whole genome shotgun sequence.</title>
        <authorList>
            <person name="Tuo L."/>
        </authorList>
    </citation>
    <scope>NUCLEOTIDE SEQUENCE [LARGE SCALE GENOMIC DNA]</scope>
    <source>
        <strain evidence="9 10">M5HDSG1-1</strain>
    </source>
</reference>
<dbReference type="RefSeq" id="WP_127740100.1">
    <property type="nucleotide sequence ID" value="NZ_CAJCKN010000003.1"/>
</dbReference>
<dbReference type="PROSITE" id="PS51160">
    <property type="entry name" value="ACYLPHOSPHATASE_3"/>
    <property type="match status" value="1"/>
</dbReference>
<proteinExistence type="inferred from homology"/>
<dbReference type="GeneID" id="87618039"/>
<keyword evidence="5 6" id="KW-0378">Hydrolase</keyword>
<comment type="catalytic activity">
    <reaction evidence="4 5 6">
        <text>an acyl phosphate + H2O = a carboxylate + phosphate + H(+)</text>
        <dbReference type="Rhea" id="RHEA:14965"/>
        <dbReference type="ChEBI" id="CHEBI:15377"/>
        <dbReference type="ChEBI" id="CHEBI:15378"/>
        <dbReference type="ChEBI" id="CHEBI:29067"/>
        <dbReference type="ChEBI" id="CHEBI:43474"/>
        <dbReference type="ChEBI" id="CHEBI:59918"/>
        <dbReference type="EC" id="3.6.1.7"/>
    </reaction>
</comment>
<evidence type="ECO:0000256" key="3">
    <source>
        <dbReference type="ARBA" id="ARBA00015991"/>
    </source>
</evidence>
<dbReference type="EC" id="3.6.1.7" evidence="2 5"/>
<feature type="active site" evidence="5">
    <location>
        <position position="18"/>
    </location>
</feature>
<sequence length="89" mass="10174">MVQYHLAITGKVQGVGFRYFVQMKAMEYNVHGWVKNRDNGSVEAVISGPKETLDLFIADIKKGNRFAAVQNVEITEQQAETFRSFSIRY</sequence>
<evidence type="ECO:0000256" key="2">
    <source>
        <dbReference type="ARBA" id="ARBA00012150"/>
    </source>
</evidence>
<dbReference type="EMBL" id="RZTZ01000010">
    <property type="protein sequence ID" value="RVT59084.1"/>
    <property type="molecule type" value="Genomic_DNA"/>
</dbReference>
<dbReference type="SUPFAM" id="SSF54975">
    <property type="entry name" value="Acylphosphatase/BLUF domain-like"/>
    <property type="match status" value="1"/>
</dbReference>
<evidence type="ECO:0000256" key="1">
    <source>
        <dbReference type="ARBA" id="ARBA00005614"/>
    </source>
</evidence>
<evidence type="ECO:0000256" key="7">
    <source>
        <dbReference type="RuleBase" id="RU004168"/>
    </source>
</evidence>
<gene>
    <name evidence="9" type="ORF">EM808_20075</name>
</gene>
<dbReference type="InterPro" id="IPR020456">
    <property type="entry name" value="Acylphosphatase"/>
</dbReference>
<feature type="domain" description="Acylphosphatase-like" evidence="8">
    <location>
        <begin position="3"/>
        <end position="89"/>
    </location>
</feature>
<dbReference type="InterPro" id="IPR036046">
    <property type="entry name" value="Acylphosphatase-like_dom_sf"/>
</dbReference>
<evidence type="ECO:0000256" key="5">
    <source>
        <dbReference type="PROSITE-ProRule" id="PRU00520"/>
    </source>
</evidence>
<evidence type="ECO:0000313" key="9">
    <source>
        <dbReference type="EMBL" id="RVT59084.1"/>
    </source>
</evidence>
<dbReference type="PANTHER" id="PTHR47268">
    <property type="entry name" value="ACYLPHOSPHATASE"/>
    <property type="match status" value="1"/>
</dbReference>
<dbReference type="Pfam" id="PF00708">
    <property type="entry name" value="Acylphosphatase"/>
    <property type="match status" value="1"/>
</dbReference>
<organism evidence="9 10">
    <name type="scientific">Niallia taxi</name>
    <dbReference type="NCBI Taxonomy" id="2499688"/>
    <lineage>
        <taxon>Bacteria</taxon>
        <taxon>Bacillati</taxon>
        <taxon>Bacillota</taxon>
        <taxon>Bacilli</taxon>
        <taxon>Bacillales</taxon>
        <taxon>Bacillaceae</taxon>
        <taxon>Niallia</taxon>
    </lineage>
</organism>
<protein>
    <recommendedName>
        <fullName evidence="3 5">Acylphosphatase</fullName>
        <ecNumber evidence="2 5">3.6.1.7</ecNumber>
    </recommendedName>
</protein>
<dbReference type="AlphaFoldDB" id="A0A3S2TVB7"/>